<dbReference type="Pfam" id="PF06209">
    <property type="entry name" value="COBRA1"/>
    <property type="match status" value="1"/>
</dbReference>
<dbReference type="AlphaFoldDB" id="A0A183CVC6"/>
<feature type="compositionally biased region" description="Low complexity" evidence="1">
    <location>
        <begin position="486"/>
        <end position="496"/>
    </location>
</feature>
<reference evidence="4" key="1">
    <citation type="submission" date="2016-06" db="UniProtKB">
        <authorList>
            <consortium name="WormBaseParasite"/>
        </authorList>
    </citation>
    <scope>IDENTIFICATION</scope>
</reference>
<accession>A0A183CVC6</accession>
<dbReference type="PANTHER" id="PTHR13503">
    <property type="entry name" value="NEGATIVE ELONGATION FACTOR COMPLEX MEMBER B"/>
    <property type="match status" value="1"/>
</dbReference>
<evidence type="ECO:0000313" key="4">
    <source>
        <dbReference type="WBParaSite" id="GPUH_0000041601-mRNA-1"/>
    </source>
</evidence>
<organism evidence="4">
    <name type="scientific">Gongylonema pulchrum</name>
    <dbReference type="NCBI Taxonomy" id="637853"/>
    <lineage>
        <taxon>Eukaryota</taxon>
        <taxon>Metazoa</taxon>
        <taxon>Ecdysozoa</taxon>
        <taxon>Nematoda</taxon>
        <taxon>Chromadorea</taxon>
        <taxon>Rhabditida</taxon>
        <taxon>Spirurina</taxon>
        <taxon>Spiruromorpha</taxon>
        <taxon>Spiruroidea</taxon>
        <taxon>Gongylonematidae</taxon>
        <taxon>Gongylonema</taxon>
    </lineage>
</organism>
<reference evidence="2 3" key="2">
    <citation type="submission" date="2018-11" db="EMBL/GenBank/DDBJ databases">
        <authorList>
            <consortium name="Pathogen Informatics"/>
        </authorList>
    </citation>
    <scope>NUCLEOTIDE SEQUENCE [LARGE SCALE GENOMIC DNA]</scope>
</reference>
<dbReference type="Proteomes" id="UP000271098">
    <property type="component" value="Unassembled WGS sequence"/>
</dbReference>
<protein>
    <submittedName>
        <fullName evidence="4">Cofactor of BRCA1</fullName>
    </submittedName>
</protein>
<evidence type="ECO:0000256" key="1">
    <source>
        <dbReference type="SAM" id="MobiDB-lite"/>
    </source>
</evidence>
<evidence type="ECO:0000313" key="2">
    <source>
        <dbReference type="EMBL" id="VDK28052.1"/>
    </source>
</evidence>
<proteinExistence type="predicted"/>
<feature type="region of interest" description="Disordered" evidence="1">
    <location>
        <begin position="460"/>
        <end position="496"/>
    </location>
</feature>
<dbReference type="WBParaSite" id="GPUH_0000041601-mRNA-1">
    <property type="protein sequence ID" value="GPUH_0000041601-mRNA-1"/>
    <property type="gene ID" value="GPUH_0000041601"/>
</dbReference>
<gene>
    <name evidence="2" type="ORF">GPUH_LOCUS417</name>
</gene>
<dbReference type="EMBL" id="UYRT01000353">
    <property type="protein sequence ID" value="VDK28052.1"/>
    <property type="molecule type" value="Genomic_DNA"/>
</dbReference>
<evidence type="ECO:0000313" key="3">
    <source>
        <dbReference type="Proteomes" id="UP000271098"/>
    </source>
</evidence>
<name>A0A183CVC6_9BILA</name>
<dbReference type="GO" id="GO:0034244">
    <property type="term" value="P:negative regulation of transcription elongation by RNA polymerase II"/>
    <property type="evidence" value="ECO:0007669"/>
    <property type="project" value="TreeGrafter"/>
</dbReference>
<dbReference type="GO" id="GO:0032021">
    <property type="term" value="C:NELF complex"/>
    <property type="evidence" value="ECO:0007669"/>
    <property type="project" value="TreeGrafter"/>
</dbReference>
<sequence>MSERLLAKIKELGAKGSRESILLLERQLEKSFKLYRVPLIRPFVLETLKQLPRVPDRYLKVIVSDREFYNCCAVTVRQQIWLKNDALYVDALIPILDSYIDAKRKVMHTLMSMVGPHQPLYQRLNDVIRERYLKTADGLYCSLRMELAMSAHDFNLESIIRSDPCHDLARCLDACVRDKHLDAQQTSKLKNILESTKKSKPEVIGDLAMIAGDAHVIHFLCSMSVKVLRDAVAHATGQLPRDLIPLQLLLRMLTFGASAHHILSTNNLAALQNVDSLIFTKFLAAFSILILEDLLRYELARAPDEIVDENPPSDFLSDPSDEIMSFLKTDISCALLWIHYLLDVFPSKRRAADLPGIMRYLKALPRLKDKIAYCDPWAHVIIHRLLQSTPFDNLLSTEQYCQGVKYHLLRIVHLLWPCIGDFRCRLILDKISPENVFEPNVSEEDADVKRYTQEYQRIRAKTAEKSAASEGPKNLPSGDKTPSVPTTTAAAAAAAGAVNPVESIPVDISESTKK</sequence>
<dbReference type="OrthoDB" id="5548359at2759"/>
<dbReference type="InterPro" id="IPR010405">
    <property type="entry name" value="COBRA1"/>
</dbReference>
<dbReference type="PANTHER" id="PTHR13503:SF3">
    <property type="entry name" value="NEGATIVE ELONGATION FACTOR B"/>
    <property type="match status" value="1"/>
</dbReference>
<keyword evidence="3" id="KW-1185">Reference proteome</keyword>